<dbReference type="PANTHER" id="PTHR11036:SF15">
    <property type="entry name" value="SEMAPHORIN-4A"/>
    <property type="match status" value="1"/>
</dbReference>
<feature type="chain" id="PRO_5025409556" description="Sema domain-containing protein" evidence="4">
    <location>
        <begin position="27"/>
        <end position="427"/>
    </location>
</feature>
<feature type="signal peptide" evidence="4">
    <location>
        <begin position="1"/>
        <end position="26"/>
    </location>
</feature>
<dbReference type="Proteomes" id="UP000472274">
    <property type="component" value="Unplaced"/>
</dbReference>
<name>A0A674K5P0_9SAUR</name>
<feature type="compositionally biased region" description="Basic and acidic residues" evidence="3">
    <location>
        <begin position="417"/>
        <end position="427"/>
    </location>
</feature>
<keyword evidence="4" id="KW-0732">Signal</keyword>
<feature type="domain" description="Sema" evidence="5">
    <location>
        <begin position="1"/>
        <end position="383"/>
    </location>
</feature>
<dbReference type="GO" id="GO:0007411">
    <property type="term" value="P:axon guidance"/>
    <property type="evidence" value="ECO:0007669"/>
    <property type="project" value="TreeGrafter"/>
</dbReference>
<reference evidence="6" key="2">
    <citation type="submission" date="2025-09" db="UniProtKB">
        <authorList>
            <consortium name="Ensembl"/>
        </authorList>
    </citation>
    <scope>IDENTIFICATION</scope>
</reference>
<dbReference type="GeneTree" id="ENSGT00940000161509"/>
<proteinExistence type="predicted"/>
<dbReference type="InterPro" id="IPR015943">
    <property type="entry name" value="WD40/YVTN_repeat-like_dom_sf"/>
</dbReference>
<dbReference type="Gene3D" id="2.130.10.10">
    <property type="entry name" value="YVTN repeat-like/Quinoprotein amine dehydrogenase"/>
    <property type="match status" value="1"/>
</dbReference>
<comment type="caution">
    <text evidence="2">Lacks conserved residue(s) required for the propagation of feature annotation.</text>
</comment>
<dbReference type="InParanoid" id="A0A674K5P0"/>
<evidence type="ECO:0000256" key="1">
    <source>
        <dbReference type="ARBA" id="ARBA00023180"/>
    </source>
</evidence>
<dbReference type="GO" id="GO:0071526">
    <property type="term" value="P:semaphorin-plexin signaling pathway"/>
    <property type="evidence" value="ECO:0007669"/>
    <property type="project" value="TreeGrafter"/>
</dbReference>
<dbReference type="GO" id="GO:0045499">
    <property type="term" value="F:chemorepellent activity"/>
    <property type="evidence" value="ECO:0007669"/>
    <property type="project" value="TreeGrafter"/>
</dbReference>
<accession>A0A674K5P0</accession>
<sequence length="427" mass="46812">HPRGGCILMLAEPSLLACSFLPQTECFNFIRVLVPVNQTHLYTCGTYAFSPICSYIPRGTGTAAGPGFPHHLSPPADGELYTGTMNNFQGSEPIISRALGSRTFLKTDTFLRWLNVDAGFVASANIPGDEKVYFFFEETAEEFDFFEKLTVSRVARVCKNDVGGQKVLQKKWTTFLKAQLTCFQPGHFPFNVIHHSFVLPQPGGGAVFYGVFTSQMGDAGSTAVCAFNLEDIERVFSGKYKELNKESSRWTTYSDEIPEPRPGSCSVHPSADKVLSFMKNHFLVDEKVAPRNKQPLLVKQNVKYTRIAVDQTHSVTGTSYEVMFLGTDQGFLHRAVALASGTHIIEEIQLFKDPEPVQNLLFSPGKVGDLQICLVQQTRRGDAAPCAAGRSCTGAVLTVSSPETPTAPGTGTASHARRPEAQTKTRE</sequence>
<feature type="region of interest" description="Disordered" evidence="3">
    <location>
        <begin position="398"/>
        <end position="427"/>
    </location>
</feature>
<reference evidence="6" key="1">
    <citation type="submission" date="2025-08" db="UniProtKB">
        <authorList>
            <consortium name="Ensembl"/>
        </authorList>
    </citation>
    <scope>IDENTIFICATION</scope>
</reference>
<dbReference type="GO" id="GO:0030335">
    <property type="term" value="P:positive regulation of cell migration"/>
    <property type="evidence" value="ECO:0007669"/>
    <property type="project" value="TreeGrafter"/>
</dbReference>
<protein>
    <recommendedName>
        <fullName evidence="5">Sema domain-containing protein</fullName>
    </recommendedName>
</protein>
<dbReference type="AlphaFoldDB" id="A0A674K5P0"/>
<evidence type="ECO:0000256" key="4">
    <source>
        <dbReference type="SAM" id="SignalP"/>
    </source>
</evidence>
<dbReference type="GO" id="GO:0030215">
    <property type="term" value="F:semaphorin receptor binding"/>
    <property type="evidence" value="ECO:0007669"/>
    <property type="project" value="InterPro"/>
</dbReference>
<evidence type="ECO:0000256" key="2">
    <source>
        <dbReference type="PROSITE-ProRule" id="PRU00352"/>
    </source>
</evidence>
<evidence type="ECO:0000256" key="3">
    <source>
        <dbReference type="SAM" id="MobiDB-lite"/>
    </source>
</evidence>
<keyword evidence="7" id="KW-1185">Reference proteome</keyword>
<organism evidence="6 7">
    <name type="scientific">Terrapene triunguis</name>
    <name type="common">Three-toed box turtle</name>
    <dbReference type="NCBI Taxonomy" id="2587831"/>
    <lineage>
        <taxon>Eukaryota</taxon>
        <taxon>Metazoa</taxon>
        <taxon>Chordata</taxon>
        <taxon>Craniata</taxon>
        <taxon>Vertebrata</taxon>
        <taxon>Euteleostomi</taxon>
        <taxon>Archelosauria</taxon>
        <taxon>Testudinata</taxon>
        <taxon>Testudines</taxon>
        <taxon>Cryptodira</taxon>
        <taxon>Durocryptodira</taxon>
        <taxon>Testudinoidea</taxon>
        <taxon>Emydidae</taxon>
        <taxon>Terrapene</taxon>
    </lineage>
</organism>
<dbReference type="PROSITE" id="PS51004">
    <property type="entry name" value="SEMA"/>
    <property type="match status" value="1"/>
</dbReference>
<dbReference type="InterPro" id="IPR036352">
    <property type="entry name" value="Semap_dom_sf"/>
</dbReference>
<dbReference type="InterPro" id="IPR001627">
    <property type="entry name" value="Semap_dom"/>
</dbReference>
<dbReference type="SMART" id="SM00630">
    <property type="entry name" value="Sema"/>
    <property type="match status" value="1"/>
</dbReference>
<evidence type="ECO:0000313" key="6">
    <source>
        <dbReference type="Ensembl" id="ENSTMTP00000028970.1"/>
    </source>
</evidence>
<evidence type="ECO:0000313" key="7">
    <source>
        <dbReference type="Proteomes" id="UP000472274"/>
    </source>
</evidence>
<dbReference type="PANTHER" id="PTHR11036">
    <property type="entry name" value="SEMAPHORIN"/>
    <property type="match status" value="1"/>
</dbReference>
<dbReference type="GO" id="GO:0005886">
    <property type="term" value="C:plasma membrane"/>
    <property type="evidence" value="ECO:0007669"/>
    <property type="project" value="TreeGrafter"/>
</dbReference>
<dbReference type="InterPro" id="IPR027231">
    <property type="entry name" value="Semaphorin"/>
</dbReference>
<feature type="compositionally biased region" description="Low complexity" evidence="3">
    <location>
        <begin position="404"/>
        <end position="413"/>
    </location>
</feature>
<evidence type="ECO:0000259" key="5">
    <source>
        <dbReference type="PROSITE" id="PS51004"/>
    </source>
</evidence>
<dbReference type="Pfam" id="PF01403">
    <property type="entry name" value="Sema"/>
    <property type="match status" value="1"/>
</dbReference>
<dbReference type="Ensembl" id="ENSTMTT00000030033.1">
    <property type="protein sequence ID" value="ENSTMTP00000028970.1"/>
    <property type="gene ID" value="ENSTMTG00000021008.1"/>
</dbReference>
<dbReference type="SUPFAM" id="SSF101912">
    <property type="entry name" value="Sema domain"/>
    <property type="match status" value="1"/>
</dbReference>
<keyword evidence="1" id="KW-0325">Glycoprotein</keyword>
<dbReference type="GO" id="GO:0001755">
    <property type="term" value="P:neural crest cell migration"/>
    <property type="evidence" value="ECO:0007669"/>
    <property type="project" value="TreeGrafter"/>
</dbReference>